<accession>A0A553BBJ1</accession>
<dbReference type="AlphaFoldDB" id="A0A553BBJ1"/>
<dbReference type="EMBL" id="VJZL01000043">
    <property type="protein sequence ID" value="TRX05610.1"/>
    <property type="molecule type" value="Genomic_DNA"/>
</dbReference>
<comment type="caution">
    <text evidence="2">The sequence shown here is derived from an EMBL/GenBank/DDBJ whole genome shotgun (WGS) entry which is preliminary data.</text>
</comment>
<gene>
    <name evidence="2" type="ORF">FNW11_15835</name>
    <name evidence="1" type="ORF">FNW12_16240</name>
</gene>
<proteinExistence type="predicted"/>
<evidence type="ECO:0000313" key="1">
    <source>
        <dbReference type="EMBL" id="TRX02507.1"/>
    </source>
</evidence>
<dbReference type="Proteomes" id="UP000318528">
    <property type="component" value="Unassembled WGS sequence"/>
</dbReference>
<name>A0A553BBJ1_9FLAO</name>
<evidence type="ECO:0000313" key="3">
    <source>
        <dbReference type="Proteomes" id="UP000318528"/>
    </source>
</evidence>
<dbReference type="NCBIfam" id="NF041770">
    <property type="entry name" value="CFI_box_CTERM"/>
    <property type="match status" value="1"/>
</dbReference>
<reference evidence="3 4" key="1">
    <citation type="submission" date="2019-07" db="EMBL/GenBank/DDBJ databases">
        <title>Novel species of Flavobacterium.</title>
        <authorList>
            <person name="Liu Q."/>
            <person name="Xin Y.-H."/>
        </authorList>
    </citation>
    <scope>NUCLEOTIDE SEQUENCE [LARGE SCALE GENOMIC DNA]</scope>
    <source>
        <strain evidence="1 3">GSP39</strain>
        <strain evidence="2 4">GSR22</strain>
    </source>
</reference>
<organism evidence="2 4">
    <name type="scientific">Flavobacterium gawalongense</name>
    <dbReference type="NCBI Taxonomy" id="2594432"/>
    <lineage>
        <taxon>Bacteria</taxon>
        <taxon>Pseudomonadati</taxon>
        <taxon>Bacteroidota</taxon>
        <taxon>Flavobacteriia</taxon>
        <taxon>Flavobacteriales</taxon>
        <taxon>Flavobacteriaceae</taxon>
        <taxon>Flavobacterium</taxon>
    </lineage>
</organism>
<sequence length="218" mass="26210">MSKLSHRQETILSNTRDIFEKKTNVDFIQKLSNFLNKVFPKIERLYENYPNEFEEIENKIHSIILKQDIIEHTLYLKNQDYQGLNKHRNALVDIMRTKIVILEKSDDLRLSKFLKKYGNLIQHWFDSENGSRAILKEVNKDEGHCYVATMVYGDYNHPNVIHLRNFRDNTLNKYKLGSVFIKYYYKYSPYWVKKMKNSYLINKLLKVSIDFIVCKIQK</sequence>
<dbReference type="InterPro" id="IPR049886">
    <property type="entry name" value="CFI_box_CTERM_dom"/>
</dbReference>
<dbReference type="RefSeq" id="WP_143388776.1">
    <property type="nucleotide sequence ID" value="NZ_VJZL01000043.1"/>
</dbReference>
<evidence type="ECO:0000313" key="4">
    <source>
        <dbReference type="Proteomes" id="UP000318669"/>
    </source>
</evidence>
<dbReference type="Proteomes" id="UP000318669">
    <property type="component" value="Unassembled WGS sequence"/>
</dbReference>
<dbReference type="OrthoDB" id="1149028at2"/>
<protein>
    <submittedName>
        <fullName evidence="2">Uncharacterized protein</fullName>
    </submittedName>
</protein>
<dbReference type="EMBL" id="VJZN01000040">
    <property type="protein sequence ID" value="TRX02507.1"/>
    <property type="molecule type" value="Genomic_DNA"/>
</dbReference>
<evidence type="ECO:0000313" key="2">
    <source>
        <dbReference type="EMBL" id="TRX05610.1"/>
    </source>
</evidence>
<keyword evidence="3" id="KW-1185">Reference proteome</keyword>